<evidence type="ECO:0000313" key="5">
    <source>
        <dbReference type="EMBL" id="ALV43630.1"/>
    </source>
</evidence>
<dbReference type="PANTHER" id="PTHR46796:SF6">
    <property type="entry name" value="ARAC SUBFAMILY"/>
    <property type="match status" value="1"/>
</dbReference>
<organism evidence="5">
    <name type="scientific">Pseudarthrobacter sulfonivorans</name>
    <dbReference type="NCBI Taxonomy" id="121292"/>
    <lineage>
        <taxon>Bacteria</taxon>
        <taxon>Bacillati</taxon>
        <taxon>Actinomycetota</taxon>
        <taxon>Actinomycetes</taxon>
        <taxon>Micrococcales</taxon>
        <taxon>Micrococcaceae</taxon>
        <taxon>Pseudarthrobacter</taxon>
    </lineage>
</organism>
<dbReference type="KEGG" id="psul:AU252_22690"/>
<reference evidence="5 6" key="1">
    <citation type="submission" date="2015-12" db="EMBL/GenBank/DDBJ databases">
        <authorList>
            <person name="Shamseldin A."/>
            <person name="Moawad H."/>
            <person name="Abd El-Rahim W.M."/>
            <person name="Sadowsky M.J."/>
        </authorList>
    </citation>
    <scope>NUCLEOTIDE SEQUENCE [LARGE SCALE GENOMIC DNA]</scope>
    <source>
        <strain evidence="5 6">Ar51</strain>
    </source>
</reference>
<dbReference type="InterPro" id="IPR050204">
    <property type="entry name" value="AraC_XylS_family_regulators"/>
</dbReference>
<evidence type="ECO:0000259" key="4">
    <source>
        <dbReference type="PROSITE" id="PS01124"/>
    </source>
</evidence>
<dbReference type="SMART" id="SM00342">
    <property type="entry name" value="HTH_ARAC"/>
    <property type="match status" value="1"/>
</dbReference>
<accession>A0A0U3QA36</accession>
<dbReference type="RefSeq" id="WP_058932632.1">
    <property type="nucleotide sequence ID" value="NZ_CP013747.1"/>
</dbReference>
<feature type="domain" description="HTH araC/xylS-type" evidence="4">
    <location>
        <begin position="202"/>
        <end position="303"/>
    </location>
</feature>
<dbReference type="InterPro" id="IPR018060">
    <property type="entry name" value="HTH_AraC"/>
</dbReference>
<dbReference type="SUPFAM" id="SSF46689">
    <property type="entry name" value="Homeodomain-like"/>
    <property type="match status" value="1"/>
</dbReference>
<evidence type="ECO:0000256" key="1">
    <source>
        <dbReference type="ARBA" id="ARBA00023015"/>
    </source>
</evidence>
<dbReference type="STRING" id="121292.AU252_22690"/>
<gene>
    <name evidence="5" type="ORF">AU252_22690</name>
</gene>
<dbReference type="Pfam" id="PF12833">
    <property type="entry name" value="HTH_18"/>
    <property type="match status" value="1"/>
</dbReference>
<dbReference type="AlphaFoldDB" id="A0A0U3QA36"/>
<keyword evidence="2" id="KW-0238">DNA-binding</keyword>
<sequence>MTVGSIADAWYHDMESTFGGLEVVALGSSAGQASGALAAKELGPVGIYGISGTPQQLVRSPHAVRQSPTDVLKVCAMRRGRCIIEQSGHELTVAPGEFGLYDTAVPYRLTFQGAWQCEVMTAPSTSLGAPRAAVDEARSHPWSATTGAGTVLAQFISACTSMTVPASVARNHLATAGEALLASVVLQDYEPGSEDMAEFLRREIESYVDRNLQDPHLGLKQIASSHHVSVRTVQRLFVGSGMGLTGLIRKRRLQAVRRDLAAHRTAHPTIAEVAARWCIHDAQWLAKAFKSEFGMAPSEFRRSSAAETLTTHASAL</sequence>
<dbReference type="Pfam" id="PF14525">
    <property type="entry name" value="AraC_binding_2"/>
    <property type="match status" value="1"/>
</dbReference>
<protein>
    <recommendedName>
        <fullName evidence="4">HTH araC/xylS-type domain-containing protein</fullName>
    </recommendedName>
</protein>
<dbReference type="PROSITE" id="PS01124">
    <property type="entry name" value="HTH_ARAC_FAMILY_2"/>
    <property type="match status" value="1"/>
</dbReference>
<dbReference type="PANTHER" id="PTHR46796">
    <property type="entry name" value="HTH-TYPE TRANSCRIPTIONAL ACTIVATOR RHAS-RELATED"/>
    <property type="match status" value="1"/>
</dbReference>
<evidence type="ECO:0000313" key="6">
    <source>
        <dbReference type="Proteomes" id="UP000065151"/>
    </source>
</evidence>
<evidence type="ECO:0000256" key="3">
    <source>
        <dbReference type="ARBA" id="ARBA00023163"/>
    </source>
</evidence>
<dbReference type="Proteomes" id="UP000065151">
    <property type="component" value="Chromosome"/>
</dbReference>
<proteinExistence type="predicted"/>
<name>A0A0U3QA36_9MICC</name>
<dbReference type="GO" id="GO:0043565">
    <property type="term" value="F:sequence-specific DNA binding"/>
    <property type="evidence" value="ECO:0007669"/>
    <property type="project" value="InterPro"/>
</dbReference>
<keyword evidence="3" id="KW-0804">Transcription</keyword>
<dbReference type="Gene3D" id="1.10.10.60">
    <property type="entry name" value="Homeodomain-like"/>
    <property type="match status" value="1"/>
</dbReference>
<dbReference type="InterPro" id="IPR009057">
    <property type="entry name" value="Homeodomain-like_sf"/>
</dbReference>
<dbReference type="EMBL" id="CP013747">
    <property type="protein sequence ID" value="ALV43630.1"/>
    <property type="molecule type" value="Genomic_DNA"/>
</dbReference>
<keyword evidence="1" id="KW-0805">Transcription regulation</keyword>
<dbReference type="GO" id="GO:0003700">
    <property type="term" value="F:DNA-binding transcription factor activity"/>
    <property type="evidence" value="ECO:0007669"/>
    <property type="project" value="InterPro"/>
</dbReference>
<dbReference type="InterPro" id="IPR035418">
    <property type="entry name" value="AraC-bd_2"/>
</dbReference>
<evidence type="ECO:0000256" key="2">
    <source>
        <dbReference type="ARBA" id="ARBA00023125"/>
    </source>
</evidence>